<name>A0A7W3YMV3_9LACO</name>
<keyword evidence="2" id="KW-0808">Transferase</keyword>
<feature type="domain" description="N-acetyltransferase" evidence="1">
    <location>
        <begin position="4"/>
        <end position="149"/>
    </location>
</feature>
<dbReference type="Gene3D" id="3.40.630.30">
    <property type="match status" value="1"/>
</dbReference>
<sequence length="149" mass="17139">MDEINITKATETKLEGLAELLTDDKLVQSVGLMLPRDKKSLLQALHLFVLHNHVALLEINSKVVGMIVLSNWYDSEGQRIAHQYELGYLLKRDFWGRRIMTATLNKVIAQLPVGTIIHARCKKENHRSQQVLINCGFGYKQNSWWQLTK</sequence>
<dbReference type="InterPro" id="IPR016181">
    <property type="entry name" value="Acyl_CoA_acyltransferase"/>
</dbReference>
<dbReference type="EMBL" id="JACIVA010000050">
    <property type="protein sequence ID" value="MBB1097859.1"/>
    <property type="molecule type" value="Genomic_DNA"/>
</dbReference>
<dbReference type="SUPFAM" id="SSF55729">
    <property type="entry name" value="Acyl-CoA N-acyltransferases (Nat)"/>
    <property type="match status" value="1"/>
</dbReference>
<dbReference type="PANTHER" id="PTHR43328:SF1">
    <property type="entry name" value="N-ACETYLTRANSFERASE DOMAIN-CONTAINING PROTEIN"/>
    <property type="match status" value="1"/>
</dbReference>
<dbReference type="PROSITE" id="PS51186">
    <property type="entry name" value="GNAT"/>
    <property type="match status" value="1"/>
</dbReference>
<reference evidence="2 3" key="1">
    <citation type="submission" date="2020-07" db="EMBL/GenBank/DDBJ databases">
        <title>Description of Limosilactobacillus balticus sp. nov., Limosilactobacillus agrestis sp. nov., Limosilactobacillus albertensis sp. nov., Limosilactobacillus rudii sp. nov., Limosilactobacillus fastidiosus sp. nov., five novel Limosilactobacillus species isolated from the vertebrate gastrointestinal tract, and proposal of 6 subspecies of Limosilactobacillus reuteri adapted to the gastrointestinal tract of specific vertebrate hosts.</title>
        <authorList>
            <person name="Li F."/>
            <person name="Cheng C."/>
            <person name="Zheng J."/>
            <person name="Quevedo R.M."/>
            <person name="Li J."/>
            <person name="Roos S."/>
            <person name="Gaenzle M.G."/>
            <person name="Walter J."/>
        </authorList>
    </citation>
    <scope>NUCLEOTIDE SEQUENCE [LARGE SCALE GENOMIC DNA]</scope>
    <source>
        <strain evidence="2 3">STM2_1</strain>
    </source>
</reference>
<organism evidence="2 3">
    <name type="scientific">Limosilactobacillus rudii</name>
    <dbReference type="NCBI Taxonomy" id="2759755"/>
    <lineage>
        <taxon>Bacteria</taxon>
        <taxon>Bacillati</taxon>
        <taxon>Bacillota</taxon>
        <taxon>Bacilli</taxon>
        <taxon>Lactobacillales</taxon>
        <taxon>Lactobacillaceae</taxon>
        <taxon>Limosilactobacillus</taxon>
    </lineage>
</organism>
<accession>A0A7W3YMV3</accession>
<comment type="caution">
    <text evidence="2">The sequence shown here is derived from an EMBL/GenBank/DDBJ whole genome shotgun (WGS) entry which is preliminary data.</text>
</comment>
<evidence type="ECO:0000313" key="2">
    <source>
        <dbReference type="EMBL" id="MBB1097859.1"/>
    </source>
</evidence>
<dbReference type="RefSeq" id="WP_182596573.1">
    <property type="nucleotide sequence ID" value="NZ_JACIVA010000050.1"/>
</dbReference>
<dbReference type="Pfam" id="PF13302">
    <property type="entry name" value="Acetyltransf_3"/>
    <property type="match status" value="1"/>
</dbReference>
<dbReference type="PANTHER" id="PTHR43328">
    <property type="entry name" value="ACETYLTRANSFERASE-RELATED"/>
    <property type="match status" value="1"/>
</dbReference>
<keyword evidence="3" id="KW-1185">Reference proteome</keyword>
<dbReference type="Proteomes" id="UP000517106">
    <property type="component" value="Unassembled WGS sequence"/>
</dbReference>
<proteinExistence type="predicted"/>
<dbReference type="InterPro" id="IPR000182">
    <property type="entry name" value="GNAT_dom"/>
</dbReference>
<dbReference type="AlphaFoldDB" id="A0A7W3YMV3"/>
<gene>
    <name evidence="2" type="ORF">H5S09_07900</name>
</gene>
<protein>
    <submittedName>
        <fullName evidence="2">GNAT family N-acetyltransferase</fullName>
    </submittedName>
</protein>
<evidence type="ECO:0000259" key="1">
    <source>
        <dbReference type="PROSITE" id="PS51186"/>
    </source>
</evidence>
<evidence type="ECO:0000313" key="3">
    <source>
        <dbReference type="Proteomes" id="UP000517106"/>
    </source>
</evidence>
<dbReference type="GO" id="GO:0016747">
    <property type="term" value="F:acyltransferase activity, transferring groups other than amino-acyl groups"/>
    <property type="evidence" value="ECO:0007669"/>
    <property type="project" value="InterPro"/>
</dbReference>